<dbReference type="InterPro" id="IPR015424">
    <property type="entry name" value="PyrdxlP-dep_Trfase"/>
</dbReference>
<reference evidence="13 15" key="2">
    <citation type="submission" date="2021-10" db="EMBL/GenBank/DDBJ databases">
        <title>Collection of gut derived symbiotic bacterial strains cultured from healthy donors.</title>
        <authorList>
            <person name="Lin H."/>
            <person name="Littmann E."/>
            <person name="Claire K."/>
            <person name="Pamer E."/>
        </authorList>
    </citation>
    <scope>NUCLEOTIDE SEQUENCE [LARGE SCALE GENOMIC DNA]</scope>
    <source>
        <strain evidence="13 15">MSK.17.68</strain>
    </source>
</reference>
<dbReference type="InterPro" id="IPR016454">
    <property type="entry name" value="Cysteine_dSase"/>
</dbReference>
<dbReference type="GO" id="GO:0051537">
    <property type="term" value="F:2 iron, 2 sulfur cluster binding"/>
    <property type="evidence" value="ECO:0007669"/>
    <property type="project" value="UniProtKB-UniRule"/>
</dbReference>
<feature type="domain" description="Aminotransferase class V" evidence="12">
    <location>
        <begin position="7"/>
        <end position="369"/>
    </location>
</feature>
<dbReference type="PROSITE" id="PS00595">
    <property type="entry name" value="AA_TRANSFER_CLASS_5"/>
    <property type="match status" value="1"/>
</dbReference>
<gene>
    <name evidence="14" type="primary">iscS_1</name>
    <name evidence="10" type="synonym">iscS</name>
    <name evidence="13" type="synonym">nifS</name>
    <name evidence="14" type="ORF">IBLFYP30_00624</name>
    <name evidence="13" type="ORF">LIP50_01260</name>
</gene>
<dbReference type="InterPro" id="IPR015422">
    <property type="entry name" value="PyrdxlP-dep_Trfase_small"/>
</dbReference>
<comment type="similarity">
    <text evidence="2 10">Belongs to the class-V pyridoxal-phosphate-dependent aminotransferase family. NifS/IscS subfamily.</text>
</comment>
<dbReference type="NCBIfam" id="NF002806">
    <property type="entry name" value="PRK02948.1"/>
    <property type="match status" value="1"/>
</dbReference>
<evidence type="ECO:0000256" key="8">
    <source>
        <dbReference type="ARBA" id="ARBA00023014"/>
    </source>
</evidence>
<evidence type="ECO:0000256" key="7">
    <source>
        <dbReference type="ARBA" id="ARBA00023004"/>
    </source>
</evidence>
<keyword evidence="7 10" id="KW-0408">Iron</keyword>
<organism evidence="14">
    <name type="scientific">Intestinibacter bartlettii</name>
    <dbReference type="NCBI Taxonomy" id="261299"/>
    <lineage>
        <taxon>Bacteria</taxon>
        <taxon>Bacillati</taxon>
        <taxon>Bacillota</taxon>
        <taxon>Clostridia</taxon>
        <taxon>Peptostreptococcales</taxon>
        <taxon>Peptostreptococcaceae</taxon>
        <taxon>Intestinibacter</taxon>
    </lineage>
</organism>
<dbReference type="Proteomes" id="UP001299409">
    <property type="component" value="Unassembled WGS sequence"/>
</dbReference>
<dbReference type="GO" id="GO:0031071">
    <property type="term" value="F:cysteine desulfurase activity"/>
    <property type="evidence" value="ECO:0007669"/>
    <property type="project" value="UniProtKB-UniRule"/>
</dbReference>
<comment type="cofactor">
    <cofactor evidence="1 10 11">
        <name>pyridoxal 5'-phosphate</name>
        <dbReference type="ChEBI" id="CHEBI:597326"/>
    </cofactor>
</comment>
<evidence type="ECO:0000256" key="10">
    <source>
        <dbReference type="HAMAP-Rule" id="MF_00331"/>
    </source>
</evidence>
<dbReference type="NCBIfam" id="TIGR03402">
    <property type="entry name" value="FeS_nifS"/>
    <property type="match status" value="1"/>
</dbReference>
<feature type="binding site" evidence="10">
    <location>
        <begin position="73"/>
        <end position="74"/>
    </location>
    <ligand>
        <name>pyridoxal 5'-phosphate</name>
        <dbReference type="ChEBI" id="CHEBI:597326"/>
    </ligand>
</feature>
<reference evidence="14" key="1">
    <citation type="submission" date="2019-11" db="EMBL/GenBank/DDBJ databases">
        <authorList>
            <person name="Feng L."/>
        </authorList>
    </citation>
    <scope>NUCLEOTIDE SEQUENCE</scope>
    <source>
        <strain evidence="14">IbartlettiiLFYP30</strain>
    </source>
</reference>
<dbReference type="EMBL" id="JAJBMB010000001">
    <property type="protein sequence ID" value="MCB5444824.1"/>
    <property type="molecule type" value="Genomic_DNA"/>
</dbReference>
<dbReference type="HAMAP" id="MF_00331">
    <property type="entry name" value="Cys_desulf_IscS"/>
    <property type="match status" value="1"/>
</dbReference>
<dbReference type="InterPro" id="IPR017772">
    <property type="entry name" value="Cys_deSase_NifS_bac/arc"/>
</dbReference>
<feature type="modified residue" description="N6-(pyridoxal phosphate)lysine" evidence="10">
    <location>
        <position position="205"/>
    </location>
</feature>
<dbReference type="Pfam" id="PF00266">
    <property type="entry name" value="Aminotran_5"/>
    <property type="match status" value="1"/>
</dbReference>
<dbReference type="GO" id="GO:0030170">
    <property type="term" value="F:pyridoxal phosphate binding"/>
    <property type="evidence" value="ECO:0007669"/>
    <property type="project" value="UniProtKB-UniRule"/>
</dbReference>
<dbReference type="GO" id="GO:0046872">
    <property type="term" value="F:metal ion binding"/>
    <property type="evidence" value="ECO:0007669"/>
    <property type="project" value="UniProtKB-KW"/>
</dbReference>
<keyword evidence="10" id="KW-0001">2Fe-2S</keyword>
<feature type="binding site" evidence="10">
    <location>
        <begin position="202"/>
        <end position="204"/>
    </location>
    <ligand>
        <name>pyridoxal 5'-phosphate</name>
        <dbReference type="ChEBI" id="CHEBI:597326"/>
    </ligand>
</feature>
<sequence length="399" mass="44145">MEKRRLYMDYAATTPVKPEVLEAMMPYYTTYFGNASSFHQFGREAKEGLDKGRAQVASLINADPREVYFTNGGSESDNWALEGTAFARRNKGNHIITSKIEHHAILHTCEYLEKVHGFEVTYLDVDADGKVDLEQLKRVISDNTILVSVMFANNEIGTIQPIKEITEIAHAHGALMHTDGVQACGNIPVDVKELGVDLMSMSGHKIYGPKGIGALYIKKGVKIHNFMHGGAQERKKRAGTENVPAIVGYGKAAEMAKNNMENHVRELTRLRDKLMYGLQERIPHTRINGHKTDRLPGTANVSFQFIEGEGILLLLDQAGIAGSSGSACTSGSLDPSHVLMALGLPHELAHGSLRLVVGDFTTEEDIDYVLETLPPIIARLRELSPLYQTYIKEHPEENK</sequence>
<feature type="active site" description="Cysteine persulfide intermediate" evidence="10">
    <location>
        <position position="328"/>
    </location>
</feature>
<keyword evidence="8 10" id="KW-0411">Iron-sulfur</keyword>
<evidence type="ECO:0000256" key="1">
    <source>
        <dbReference type="ARBA" id="ARBA00001933"/>
    </source>
</evidence>
<dbReference type="EMBL" id="CACRUE010000045">
    <property type="protein sequence ID" value="VYU56755.1"/>
    <property type="molecule type" value="Genomic_DNA"/>
</dbReference>
<evidence type="ECO:0000256" key="11">
    <source>
        <dbReference type="RuleBase" id="RU004504"/>
    </source>
</evidence>
<keyword evidence="15" id="KW-1185">Reference proteome</keyword>
<name>A0A6N3FXF5_9FIRM</name>
<comment type="subcellular location">
    <subcellularLocation>
        <location evidence="10">Cytoplasm</location>
    </subcellularLocation>
</comment>
<evidence type="ECO:0000259" key="12">
    <source>
        <dbReference type="Pfam" id="PF00266"/>
    </source>
</evidence>
<evidence type="ECO:0000313" key="15">
    <source>
        <dbReference type="Proteomes" id="UP001299409"/>
    </source>
</evidence>
<dbReference type="RefSeq" id="WP_024038265.1">
    <property type="nucleotide sequence ID" value="NZ_BAABXU010000001.1"/>
</dbReference>
<dbReference type="InterPro" id="IPR015421">
    <property type="entry name" value="PyrdxlP-dep_Trfase_major"/>
</dbReference>
<keyword evidence="3 10" id="KW-0963">Cytoplasm</keyword>
<dbReference type="GO" id="GO:1990221">
    <property type="term" value="C:L-cysteine desulfurase complex"/>
    <property type="evidence" value="ECO:0007669"/>
    <property type="project" value="UniProtKB-ARBA"/>
</dbReference>
<dbReference type="Gene3D" id="3.40.640.10">
    <property type="entry name" value="Type I PLP-dependent aspartate aminotransferase-like (Major domain)"/>
    <property type="match status" value="1"/>
</dbReference>
<evidence type="ECO:0000256" key="4">
    <source>
        <dbReference type="ARBA" id="ARBA00022679"/>
    </source>
</evidence>
<dbReference type="Gene3D" id="1.10.260.50">
    <property type="match status" value="1"/>
</dbReference>
<protein>
    <recommendedName>
        <fullName evidence="10">Cysteine desulfurase IscS</fullName>
        <ecNumber evidence="10">2.8.1.7</ecNumber>
    </recommendedName>
</protein>
<evidence type="ECO:0000256" key="2">
    <source>
        <dbReference type="ARBA" id="ARBA00006490"/>
    </source>
</evidence>
<evidence type="ECO:0000256" key="6">
    <source>
        <dbReference type="ARBA" id="ARBA00022898"/>
    </source>
</evidence>
<dbReference type="InterPro" id="IPR020578">
    <property type="entry name" value="Aminotrans_V_PyrdxlP_BS"/>
</dbReference>
<dbReference type="SUPFAM" id="SSF53383">
    <property type="entry name" value="PLP-dependent transferases"/>
    <property type="match status" value="1"/>
</dbReference>
<dbReference type="UniPathway" id="UPA00266"/>
<feature type="binding site" evidence="10">
    <location>
        <position position="240"/>
    </location>
    <ligand>
        <name>pyridoxal 5'-phosphate</name>
        <dbReference type="ChEBI" id="CHEBI:597326"/>
    </ligand>
</feature>
<accession>A0A6N3FXF5</accession>
<keyword evidence="6 10" id="KW-0663">Pyridoxal phosphate</keyword>
<feature type="binding site" evidence="10">
    <location>
        <position position="154"/>
    </location>
    <ligand>
        <name>pyridoxal 5'-phosphate</name>
        <dbReference type="ChEBI" id="CHEBI:597326"/>
    </ligand>
</feature>
<evidence type="ECO:0000313" key="13">
    <source>
        <dbReference type="EMBL" id="MCB5444824.1"/>
    </source>
</evidence>
<dbReference type="InterPro" id="IPR000192">
    <property type="entry name" value="Aminotrans_V_dom"/>
</dbReference>
<keyword evidence="5 10" id="KW-0479">Metal-binding</keyword>
<feature type="binding site" description="via persulfide group" evidence="10">
    <location>
        <position position="328"/>
    </location>
    <ligand>
        <name>[2Fe-2S] cluster</name>
        <dbReference type="ChEBI" id="CHEBI:190135"/>
        <note>ligand shared with IscU</note>
    </ligand>
</feature>
<comment type="subunit">
    <text evidence="10">Homodimer. Forms a heterotetramer with IscU, interacts with other sulfur acceptors.</text>
</comment>
<dbReference type="PANTHER" id="PTHR11601">
    <property type="entry name" value="CYSTEINE DESULFURYLASE FAMILY MEMBER"/>
    <property type="match status" value="1"/>
</dbReference>
<dbReference type="InterPro" id="IPR010240">
    <property type="entry name" value="Cys_deSase_IscS"/>
</dbReference>
<comment type="function">
    <text evidence="10">Master enzyme that delivers sulfur to a number of partners involved in Fe-S cluster assembly, tRNA modification or cofactor biosynthesis. Catalyzes the removal of elemental sulfur atoms from cysteine to produce alanine. Functions as a sulfur delivery protein for Fe-S cluster synthesis onto IscU, an Fe-S scaffold assembly protein, as well as other S acceptor proteins.</text>
</comment>
<dbReference type="GO" id="GO:0006520">
    <property type="term" value="P:amino acid metabolic process"/>
    <property type="evidence" value="ECO:0007669"/>
    <property type="project" value="InterPro"/>
</dbReference>
<evidence type="ECO:0000256" key="3">
    <source>
        <dbReference type="ARBA" id="ARBA00022490"/>
    </source>
</evidence>
<feature type="binding site" evidence="10">
    <location>
        <position position="182"/>
    </location>
    <ligand>
        <name>pyridoxal 5'-phosphate</name>
        <dbReference type="ChEBI" id="CHEBI:597326"/>
    </ligand>
</feature>
<comment type="pathway">
    <text evidence="10">Cofactor biosynthesis; iron-sulfur cluster biosynthesis.</text>
</comment>
<dbReference type="GeneID" id="89564795"/>
<evidence type="ECO:0000256" key="5">
    <source>
        <dbReference type="ARBA" id="ARBA00022723"/>
    </source>
</evidence>
<evidence type="ECO:0000256" key="9">
    <source>
        <dbReference type="ARBA" id="ARBA00050776"/>
    </source>
</evidence>
<dbReference type="PANTHER" id="PTHR11601:SF34">
    <property type="entry name" value="CYSTEINE DESULFURASE"/>
    <property type="match status" value="1"/>
</dbReference>
<dbReference type="AlphaFoldDB" id="A0A6N3FXF5"/>
<dbReference type="EC" id="2.8.1.7" evidence="10"/>
<dbReference type="FunFam" id="3.40.640.10:FF:000084">
    <property type="entry name" value="IscS-like cysteine desulfurase"/>
    <property type="match status" value="1"/>
</dbReference>
<comment type="catalytic activity">
    <reaction evidence="9 10">
        <text>(sulfur carrier)-H + L-cysteine = (sulfur carrier)-SH + L-alanine</text>
        <dbReference type="Rhea" id="RHEA:43892"/>
        <dbReference type="Rhea" id="RHEA-COMP:14737"/>
        <dbReference type="Rhea" id="RHEA-COMP:14739"/>
        <dbReference type="ChEBI" id="CHEBI:29917"/>
        <dbReference type="ChEBI" id="CHEBI:35235"/>
        <dbReference type="ChEBI" id="CHEBI:57972"/>
        <dbReference type="ChEBI" id="CHEBI:64428"/>
        <dbReference type="EC" id="2.8.1.7"/>
    </reaction>
</comment>
<evidence type="ECO:0000313" key="14">
    <source>
        <dbReference type="EMBL" id="VYU56755.1"/>
    </source>
</evidence>
<keyword evidence="4 10" id="KW-0808">Transferase</keyword>
<dbReference type="Gene3D" id="3.90.1150.10">
    <property type="entry name" value="Aspartate Aminotransferase, domain 1"/>
    <property type="match status" value="1"/>
</dbReference>
<dbReference type="GO" id="GO:0044571">
    <property type="term" value="P:[2Fe-2S] cluster assembly"/>
    <property type="evidence" value="ECO:0007669"/>
    <property type="project" value="UniProtKB-UniRule"/>
</dbReference>
<proteinExistence type="inferred from homology"/>
<dbReference type="PIRSF" id="PIRSF005572">
    <property type="entry name" value="NifS"/>
    <property type="match status" value="1"/>
</dbReference>